<dbReference type="AlphaFoldDB" id="A0AAD2J4V6"/>
<proteinExistence type="predicted"/>
<sequence length="173" mass="19570">MDNRFVCGGRLLRRLASDAGLTFTIQEDGQDRRSVVACDDALESNVLGPLIALQAERVWQALFPEYRGFVSGATFTVQPESLVGLAVNWPLLGRDVASLHRMLAIARAADSVLDWDRRQVIEVEEMVDWYQRLQVQLQDDVLYLPATPEWPATRVPLIFVEGERQLPQEKIHA</sequence>
<gene>
    <name evidence="1" type="ORF">ERS370000_05430</name>
</gene>
<comment type="caution">
    <text evidence="1">The sequence shown here is derived from an EMBL/GenBank/DDBJ whole genome shotgun (WGS) entry which is preliminary data.</text>
</comment>
<dbReference type="Proteomes" id="UP000044098">
    <property type="component" value="Unassembled WGS sequence"/>
</dbReference>
<reference evidence="1 2" key="1">
    <citation type="submission" date="2015-09" db="EMBL/GenBank/DDBJ databases">
        <authorList>
            <consortium name="Pathogen Informatics"/>
        </authorList>
    </citation>
    <scope>NUCLEOTIDE SEQUENCE [LARGE SCALE GENOMIC DNA]</scope>
    <source>
        <strain evidence="1 2">2789STDY5608625</strain>
    </source>
</reference>
<evidence type="ECO:0000313" key="2">
    <source>
        <dbReference type="Proteomes" id="UP000044098"/>
    </source>
</evidence>
<evidence type="ECO:0000313" key="1">
    <source>
        <dbReference type="EMBL" id="CUJ71040.1"/>
    </source>
</evidence>
<organism evidence="1 2">
    <name type="scientific">Achromobacter aegrifaciens</name>
    <dbReference type="NCBI Taxonomy" id="1287736"/>
    <lineage>
        <taxon>Bacteria</taxon>
        <taxon>Pseudomonadati</taxon>
        <taxon>Pseudomonadota</taxon>
        <taxon>Betaproteobacteria</taxon>
        <taxon>Burkholderiales</taxon>
        <taxon>Alcaligenaceae</taxon>
        <taxon>Achromobacter</taxon>
    </lineage>
</organism>
<dbReference type="EMBL" id="CYTK01000012">
    <property type="protein sequence ID" value="CUJ71040.1"/>
    <property type="molecule type" value="Genomic_DNA"/>
</dbReference>
<protein>
    <submittedName>
        <fullName evidence="1">Uncharacterized protein</fullName>
    </submittedName>
</protein>
<name>A0AAD2J4V6_ACHAE</name>
<dbReference type="RefSeq" id="WP_054458033.1">
    <property type="nucleotide sequence ID" value="NZ_CYTK01000012.1"/>
</dbReference>
<accession>A0AAD2J4V6</accession>